<dbReference type="AlphaFoldDB" id="A0A2A9P8C2"/>
<reference evidence="1 2" key="2">
    <citation type="journal article" date="2017" name="Sci. Rep.">
        <title>Ant-infecting Ophiocordyceps genomes reveal a high diversity of potential behavioral manipulation genes and a possible major role for enterotoxins.</title>
        <authorList>
            <person name="de Bekker C."/>
            <person name="Ohm R.A."/>
            <person name="Evans H.C."/>
            <person name="Brachmann A."/>
            <person name="Hughes D.P."/>
        </authorList>
    </citation>
    <scope>NUCLEOTIDE SEQUENCE [LARGE SCALE GENOMIC DNA]</scope>
    <source>
        <strain evidence="1 2">SC16a</strain>
    </source>
</reference>
<protein>
    <submittedName>
        <fullName evidence="1">Uncharacterized protein</fullName>
    </submittedName>
</protein>
<name>A0A2A9P8C2_OPHUN</name>
<dbReference type="SUPFAM" id="SSF53067">
    <property type="entry name" value="Actin-like ATPase domain"/>
    <property type="match status" value="1"/>
</dbReference>
<gene>
    <name evidence="1" type="ORF">XA68_14878</name>
</gene>
<organism evidence="1 2">
    <name type="scientific">Ophiocordyceps unilateralis</name>
    <name type="common">Zombie-ant fungus</name>
    <name type="synonym">Torrubia unilateralis</name>
    <dbReference type="NCBI Taxonomy" id="268505"/>
    <lineage>
        <taxon>Eukaryota</taxon>
        <taxon>Fungi</taxon>
        <taxon>Dikarya</taxon>
        <taxon>Ascomycota</taxon>
        <taxon>Pezizomycotina</taxon>
        <taxon>Sordariomycetes</taxon>
        <taxon>Hypocreomycetidae</taxon>
        <taxon>Hypocreales</taxon>
        <taxon>Ophiocordycipitaceae</taxon>
        <taxon>Ophiocordyceps</taxon>
    </lineage>
</organism>
<comment type="caution">
    <text evidence="1">The sequence shown here is derived from an EMBL/GenBank/DDBJ whole genome shotgun (WGS) entry which is preliminary data.</text>
</comment>
<dbReference type="OrthoDB" id="2963168at2759"/>
<dbReference type="EMBL" id="LAZP02000394">
    <property type="protein sequence ID" value="PFH57558.1"/>
    <property type="molecule type" value="Genomic_DNA"/>
</dbReference>
<keyword evidence="2" id="KW-1185">Reference proteome</keyword>
<sequence length="311" mass="34986">MGRVGIHQLMASCWEQGIKIQNRANAAEVEVAFPWGSTNEEDGKPAMLKFSNGEIASVFEPIVAEVVKLVFKQIREVKQSVGKDPKFVILVGGFGKSRDLYEALRQTIVRRRVNTELLQSKGDNPWTAVCRGAVLRGMDKADFNPWATVDARVARASYGTTVNILPWTAGEHDAQDREWCPMEGAFLAMNQIQWFIEMGETLGVNSPVTKSFWQDIETAEDTIETEIVYSTSSPTPYRFDHQSVSRLCVIRWSKVPNFHQLPRFTNSSGNTIRQIPYDIKMIPNGLSLDFEVFYDGVVVASRNVNIDCDQS</sequence>
<dbReference type="InterPro" id="IPR043129">
    <property type="entry name" value="ATPase_NBD"/>
</dbReference>
<evidence type="ECO:0000313" key="1">
    <source>
        <dbReference type="EMBL" id="PFH57558.1"/>
    </source>
</evidence>
<dbReference type="Proteomes" id="UP000037136">
    <property type="component" value="Unassembled WGS sequence"/>
</dbReference>
<reference evidence="1 2" key="1">
    <citation type="journal article" date="2015" name="BMC Genomics">
        <title>Gene expression during zombie ant biting behavior reflects the complexity underlying fungal parasitic behavioral manipulation.</title>
        <authorList>
            <person name="de Bekker C."/>
            <person name="Ohm R.A."/>
            <person name="Loreto R.G."/>
            <person name="Sebastian A."/>
            <person name="Albert I."/>
            <person name="Merrow M."/>
            <person name="Brachmann A."/>
            <person name="Hughes D.P."/>
        </authorList>
    </citation>
    <scope>NUCLEOTIDE SEQUENCE [LARGE SCALE GENOMIC DNA]</scope>
    <source>
        <strain evidence="1 2">SC16a</strain>
    </source>
</reference>
<proteinExistence type="predicted"/>
<evidence type="ECO:0000313" key="2">
    <source>
        <dbReference type="Proteomes" id="UP000037136"/>
    </source>
</evidence>
<dbReference type="PANTHER" id="PTHR14187">
    <property type="entry name" value="ALPHA KINASE/ELONGATION FACTOR 2 KINASE"/>
    <property type="match status" value="1"/>
</dbReference>
<accession>A0A2A9P8C2</accession>
<dbReference type="STRING" id="268505.A0A2A9P8C2"/>
<dbReference type="PANTHER" id="PTHR14187:SF5">
    <property type="entry name" value="HEAT SHOCK 70 KDA PROTEIN 12A"/>
    <property type="match status" value="1"/>
</dbReference>